<dbReference type="Pfam" id="PF00514">
    <property type="entry name" value="Arm"/>
    <property type="match status" value="2"/>
</dbReference>
<dbReference type="GO" id="GO:0016020">
    <property type="term" value="C:membrane"/>
    <property type="evidence" value="ECO:0007669"/>
    <property type="project" value="UniProtKB-SubCell"/>
</dbReference>
<dbReference type="Pfam" id="PF01490">
    <property type="entry name" value="Aa_trans"/>
    <property type="match status" value="1"/>
</dbReference>
<feature type="transmembrane region" description="Helical" evidence="11">
    <location>
        <begin position="6"/>
        <end position="24"/>
    </location>
</feature>
<dbReference type="PANTHER" id="PTHR23316">
    <property type="entry name" value="IMPORTIN ALPHA"/>
    <property type="match status" value="1"/>
</dbReference>
<keyword evidence="8 11" id="KW-1133">Transmembrane helix</keyword>
<proteinExistence type="inferred from homology"/>
<evidence type="ECO:0000256" key="9">
    <source>
        <dbReference type="ARBA" id="ARBA00023136"/>
    </source>
</evidence>
<evidence type="ECO:0000256" key="3">
    <source>
        <dbReference type="ARBA" id="ARBA00022448"/>
    </source>
</evidence>
<dbReference type="SUPFAM" id="SSF48371">
    <property type="entry name" value="ARM repeat"/>
    <property type="match status" value="1"/>
</dbReference>
<dbReference type="EMBL" id="CAKOAT010231821">
    <property type="protein sequence ID" value="CAH8357493.1"/>
    <property type="molecule type" value="Genomic_DNA"/>
</dbReference>
<name>A0ABC8KKN6_ERUVS</name>
<feature type="repeat" description="ARM" evidence="10">
    <location>
        <begin position="154"/>
        <end position="196"/>
    </location>
</feature>
<protein>
    <recommendedName>
        <fullName evidence="12">Amino acid transporter transmembrane domain-containing protein</fullName>
    </recommendedName>
</protein>
<dbReference type="GO" id="GO:0015031">
    <property type="term" value="P:protein transport"/>
    <property type="evidence" value="ECO:0007669"/>
    <property type="project" value="UniProtKB-KW"/>
</dbReference>
<evidence type="ECO:0000256" key="2">
    <source>
        <dbReference type="ARBA" id="ARBA00010394"/>
    </source>
</evidence>
<comment type="similarity">
    <text evidence="2">Belongs to the importin alpha family.</text>
</comment>
<comment type="subcellular location">
    <subcellularLocation>
        <location evidence="1">Membrane</location>
    </subcellularLocation>
</comment>
<accession>A0ABC8KKN6</accession>
<keyword evidence="6" id="KW-0653">Protein transport</keyword>
<keyword evidence="4 11" id="KW-0812">Transmembrane</keyword>
<evidence type="ECO:0000256" key="10">
    <source>
        <dbReference type="PROSITE-ProRule" id="PRU00259"/>
    </source>
</evidence>
<reference evidence="13 14" key="1">
    <citation type="submission" date="2022-03" db="EMBL/GenBank/DDBJ databases">
        <authorList>
            <person name="Macdonald S."/>
            <person name="Ahmed S."/>
            <person name="Newling K."/>
        </authorList>
    </citation>
    <scope>NUCLEOTIDE SEQUENCE [LARGE SCALE GENOMIC DNA]</scope>
</reference>
<evidence type="ECO:0000256" key="1">
    <source>
        <dbReference type="ARBA" id="ARBA00004370"/>
    </source>
</evidence>
<evidence type="ECO:0000259" key="12">
    <source>
        <dbReference type="Pfam" id="PF01490"/>
    </source>
</evidence>
<evidence type="ECO:0000256" key="4">
    <source>
        <dbReference type="ARBA" id="ARBA00022692"/>
    </source>
</evidence>
<keyword evidence="14" id="KW-1185">Reference proteome</keyword>
<evidence type="ECO:0000313" key="14">
    <source>
        <dbReference type="Proteomes" id="UP001642260"/>
    </source>
</evidence>
<evidence type="ECO:0000256" key="8">
    <source>
        <dbReference type="ARBA" id="ARBA00022989"/>
    </source>
</evidence>
<dbReference type="Gene3D" id="1.25.10.10">
    <property type="entry name" value="Leucine-rich Repeat Variant"/>
    <property type="match status" value="1"/>
</dbReference>
<organism evidence="13 14">
    <name type="scientific">Eruca vesicaria subsp. sativa</name>
    <name type="common">Garden rocket</name>
    <name type="synonym">Eruca sativa</name>
    <dbReference type="NCBI Taxonomy" id="29727"/>
    <lineage>
        <taxon>Eukaryota</taxon>
        <taxon>Viridiplantae</taxon>
        <taxon>Streptophyta</taxon>
        <taxon>Embryophyta</taxon>
        <taxon>Tracheophyta</taxon>
        <taxon>Spermatophyta</taxon>
        <taxon>Magnoliopsida</taxon>
        <taxon>eudicotyledons</taxon>
        <taxon>Gunneridae</taxon>
        <taxon>Pentapetalae</taxon>
        <taxon>rosids</taxon>
        <taxon>malvids</taxon>
        <taxon>Brassicales</taxon>
        <taxon>Brassicaceae</taxon>
        <taxon>Brassiceae</taxon>
        <taxon>Eruca</taxon>
    </lineage>
</organism>
<keyword evidence="7" id="KW-0029">Amino-acid transport</keyword>
<evidence type="ECO:0000256" key="5">
    <source>
        <dbReference type="ARBA" id="ARBA00022737"/>
    </source>
</evidence>
<sequence length="204" mass="22660">MRGPGVTLIILSWLINLYILWQMVEMHEIVPGKRLDRYHELGQEAFGEKLGLWIVVPQQLIVELLERWSSLDSTSKILNFLNVWEMWLLLTQAVWALGNVAGDSPQCRDVVLALPALERLIHSTDEEVLTDACWALSYLSDGTNDKIQSVIQAGVVPPLFELLQHPSPSVLIPALRSIGNIVTGDDAQTQAVCEAGLITLIGED</sequence>
<keyword evidence="3" id="KW-0813">Transport</keyword>
<dbReference type="InterPro" id="IPR016024">
    <property type="entry name" value="ARM-type_fold"/>
</dbReference>
<dbReference type="InterPro" id="IPR000225">
    <property type="entry name" value="Armadillo"/>
</dbReference>
<feature type="repeat" description="ARM" evidence="10">
    <location>
        <begin position="112"/>
        <end position="154"/>
    </location>
</feature>
<dbReference type="AlphaFoldDB" id="A0ABC8KKN6"/>
<keyword evidence="5" id="KW-0677">Repeat</keyword>
<evidence type="ECO:0000256" key="6">
    <source>
        <dbReference type="ARBA" id="ARBA00022927"/>
    </source>
</evidence>
<dbReference type="SMART" id="SM00185">
    <property type="entry name" value="ARM"/>
    <property type="match status" value="2"/>
</dbReference>
<evidence type="ECO:0000256" key="11">
    <source>
        <dbReference type="SAM" id="Phobius"/>
    </source>
</evidence>
<dbReference type="Proteomes" id="UP001642260">
    <property type="component" value="Unassembled WGS sequence"/>
</dbReference>
<dbReference type="InterPro" id="IPR011989">
    <property type="entry name" value="ARM-like"/>
</dbReference>
<keyword evidence="9 11" id="KW-0472">Membrane</keyword>
<comment type="caution">
    <text evidence="13">The sequence shown here is derived from an EMBL/GenBank/DDBJ whole genome shotgun (WGS) entry which is preliminary data.</text>
</comment>
<evidence type="ECO:0000313" key="13">
    <source>
        <dbReference type="EMBL" id="CAH8357493.1"/>
    </source>
</evidence>
<feature type="domain" description="Amino acid transporter transmembrane" evidence="12">
    <location>
        <begin position="4"/>
        <end position="56"/>
    </location>
</feature>
<dbReference type="InterPro" id="IPR013057">
    <property type="entry name" value="AA_transpt_TM"/>
</dbReference>
<gene>
    <name evidence="13" type="ORF">ERUC_LOCUS23248</name>
</gene>
<dbReference type="PROSITE" id="PS50176">
    <property type="entry name" value="ARM_REPEAT"/>
    <property type="match status" value="2"/>
</dbReference>
<dbReference type="GO" id="GO:0006865">
    <property type="term" value="P:amino acid transport"/>
    <property type="evidence" value="ECO:0007669"/>
    <property type="project" value="UniProtKB-KW"/>
</dbReference>
<evidence type="ECO:0000256" key="7">
    <source>
        <dbReference type="ARBA" id="ARBA00022970"/>
    </source>
</evidence>